<reference evidence="3 4" key="1">
    <citation type="submission" date="2020-08" db="EMBL/GenBank/DDBJ databases">
        <title>Genomic Encyclopedia of Type Strains, Phase IV (KMG-IV): sequencing the most valuable type-strain genomes for metagenomic binning, comparative biology and taxonomic classification.</title>
        <authorList>
            <person name="Goeker M."/>
        </authorList>
    </citation>
    <scope>NUCLEOTIDE SEQUENCE [LARGE SCALE GENOMIC DNA]</scope>
    <source>
        <strain evidence="3 4">DSM 29007</strain>
    </source>
</reference>
<feature type="domain" description="Arginine dihydrolase ArgZ/ArgE-like C-terminal first subdomain" evidence="2">
    <location>
        <begin position="40"/>
        <end position="130"/>
    </location>
</feature>
<dbReference type="Gene3D" id="3.40.50.10690">
    <property type="entry name" value="putative lor/sdh protein like domains"/>
    <property type="match status" value="1"/>
</dbReference>
<dbReference type="Pfam" id="PF21570">
    <property type="entry name" value="ArgZ-like_C_2nd"/>
    <property type="match status" value="1"/>
</dbReference>
<protein>
    <submittedName>
        <fullName evidence="3">Lysine-ketoglutarate reductase/saccharopine dehydrogenase-like protein (TIGR00300 family)</fullName>
    </submittedName>
</protein>
<dbReference type="AlphaFoldDB" id="A0A841H832"/>
<dbReference type="InterPro" id="IPR048963">
    <property type="entry name" value="ArgZ/ArgE-like_C_2nd"/>
</dbReference>
<dbReference type="Gene3D" id="2.40.420.10">
    <property type="entry name" value="conserved putative lor/sdh protein from methanococcus maripaludis s2 domain"/>
    <property type="match status" value="1"/>
</dbReference>
<dbReference type="RefSeq" id="WP_170038998.1">
    <property type="nucleotide sequence ID" value="NZ_JABDTL010000002.1"/>
</dbReference>
<dbReference type="Pfam" id="PF21571">
    <property type="entry name" value="ArgZ-like_C_1st"/>
    <property type="match status" value="1"/>
</dbReference>
<evidence type="ECO:0000259" key="1">
    <source>
        <dbReference type="Pfam" id="PF21570"/>
    </source>
</evidence>
<proteinExistence type="predicted"/>
<accession>A0A841H832</accession>
<dbReference type="InterPro" id="IPR048964">
    <property type="entry name" value="ArgZ/ArgE-like_C_1st"/>
</dbReference>
<evidence type="ECO:0000313" key="3">
    <source>
        <dbReference type="EMBL" id="MBB6073849.1"/>
    </source>
</evidence>
<organism evidence="3 4">
    <name type="scientific">Longimicrobium terrae</name>
    <dbReference type="NCBI Taxonomy" id="1639882"/>
    <lineage>
        <taxon>Bacteria</taxon>
        <taxon>Pseudomonadati</taxon>
        <taxon>Gemmatimonadota</taxon>
        <taxon>Longimicrobiia</taxon>
        <taxon>Longimicrobiales</taxon>
        <taxon>Longimicrobiaceae</taxon>
        <taxon>Longimicrobium</taxon>
    </lineage>
</organism>
<name>A0A841H832_9BACT</name>
<evidence type="ECO:0000313" key="4">
    <source>
        <dbReference type="Proteomes" id="UP000582837"/>
    </source>
</evidence>
<dbReference type="Proteomes" id="UP000582837">
    <property type="component" value="Unassembled WGS sequence"/>
</dbReference>
<sequence length="375" mass="40585">MYRAPDFSLPRFADAPVARFQPAPADGVLPEGFFSTTNLPTYVKLADGSWKLPRDPRMDSALVLDDDGVPRVLEARYARAGQMVAMGMAEDGSEGIFVHASGLMGPEGDVGPEGEFKFMSSEVSREKPTDYGEMARILVDEKERGGHFIWVVGPAVLHSRGRDTLAWFVREGYVGALFGGNAVAVHDIESATLGTTLGMNNRGVPVDGGHAFHMRAINRVRAAGSIRAAVEQGIIRDGIMHSLVTTGVPYVLAGSIRDDGPLPDTITDAIRCQEAMKEHTRQCTGVIMIATALHSIATGNMLPSYVWREETGEVRPLTTICVDSSEFVVSKLKDRGTHQAFGVITNAQDFLHVLRFYVEQEAAERARAPETAGAA</sequence>
<evidence type="ECO:0000259" key="2">
    <source>
        <dbReference type="Pfam" id="PF21571"/>
    </source>
</evidence>
<gene>
    <name evidence="3" type="ORF">HNQ61_005527</name>
</gene>
<feature type="domain" description="Arginine dihydrolase ArgZ/ArgE-like C-terminal second subdomain" evidence="1">
    <location>
        <begin position="134"/>
        <end position="354"/>
    </location>
</feature>
<comment type="caution">
    <text evidence="3">The sequence shown here is derived from an EMBL/GenBank/DDBJ whole genome shotgun (WGS) entry which is preliminary data.</text>
</comment>
<keyword evidence="4" id="KW-1185">Reference proteome</keyword>
<dbReference type="EMBL" id="JACHIA010000031">
    <property type="protein sequence ID" value="MBB6073849.1"/>
    <property type="molecule type" value="Genomic_DNA"/>
</dbReference>